<evidence type="ECO:0000256" key="2">
    <source>
        <dbReference type="ARBA" id="ARBA00022729"/>
    </source>
</evidence>
<dbReference type="GeneID" id="27679459"/>
<feature type="site" description="Important for catalytic activity, responsible for pKa modulation of the active site Glu and correct orientation of both the proton donor and substrate" evidence="6">
    <location>
        <position position="160"/>
    </location>
</feature>
<feature type="signal peptide" evidence="8">
    <location>
        <begin position="1"/>
        <end position="25"/>
    </location>
</feature>
<dbReference type="AlphaFoldDB" id="A0A0A2JUE0"/>
<dbReference type="Proteomes" id="UP000030143">
    <property type="component" value="Unassembled WGS sequence"/>
</dbReference>
<comment type="similarity">
    <text evidence="1 7">Belongs to the glycosyl hydrolase 43 family.</text>
</comment>
<evidence type="ECO:0000256" key="6">
    <source>
        <dbReference type="PIRSR" id="PIRSR606710-2"/>
    </source>
</evidence>
<dbReference type="Gene3D" id="2.115.10.20">
    <property type="entry name" value="Glycosyl hydrolase domain, family 43"/>
    <property type="match status" value="1"/>
</dbReference>
<dbReference type="PANTHER" id="PTHR42812">
    <property type="entry name" value="BETA-XYLOSIDASE"/>
    <property type="match status" value="1"/>
</dbReference>
<comment type="caution">
    <text evidence="9">The sequence shown here is derived from an EMBL/GenBank/DDBJ whole genome shotgun (WGS) entry which is preliminary data.</text>
</comment>
<dbReference type="InterPro" id="IPR023296">
    <property type="entry name" value="Glyco_hydro_beta-prop_sf"/>
</dbReference>
<evidence type="ECO:0000256" key="4">
    <source>
        <dbReference type="ARBA" id="ARBA00023295"/>
    </source>
</evidence>
<feature type="chain" id="PRO_5009752708" evidence="8">
    <location>
        <begin position="26"/>
        <end position="332"/>
    </location>
</feature>
<dbReference type="HOGENOM" id="CLU_009397_8_0_1"/>
<dbReference type="PANTHER" id="PTHR42812:SF5">
    <property type="entry name" value="ENDO-ARABINASE"/>
    <property type="match status" value="1"/>
</dbReference>
<evidence type="ECO:0000256" key="5">
    <source>
        <dbReference type="PIRSR" id="PIRSR606710-1"/>
    </source>
</evidence>
<accession>A0A0A2JUE0</accession>
<dbReference type="VEuPathDB" id="FungiDB:PEXP_098120"/>
<evidence type="ECO:0000256" key="7">
    <source>
        <dbReference type="RuleBase" id="RU361187"/>
    </source>
</evidence>
<organism evidence="9 10">
    <name type="scientific">Penicillium expansum</name>
    <name type="common">Blue mold rot fungus</name>
    <dbReference type="NCBI Taxonomy" id="27334"/>
    <lineage>
        <taxon>Eukaryota</taxon>
        <taxon>Fungi</taxon>
        <taxon>Dikarya</taxon>
        <taxon>Ascomycota</taxon>
        <taxon>Pezizomycotina</taxon>
        <taxon>Eurotiomycetes</taxon>
        <taxon>Eurotiomycetidae</taxon>
        <taxon>Eurotiales</taxon>
        <taxon>Aspergillaceae</taxon>
        <taxon>Penicillium</taxon>
    </lineage>
</organism>
<dbReference type="GO" id="GO:0004553">
    <property type="term" value="F:hydrolase activity, hydrolyzing O-glycosyl compounds"/>
    <property type="evidence" value="ECO:0007669"/>
    <property type="project" value="InterPro"/>
</dbReference>
<dbReference type="CDD" id="cd08999">
    <property type="entry name" value="GH43_ABN-like"/>
    <property type="match status" value="1"/>
</dbReference>
<dbReference type="STRING" id="27334.A0A0A2JUE0"/>
<dbReference type="PhylomeDB" id="A0A0A2JUE0"/>
<sequence>MRSSFMKSTSTWALLALSLLPAALGSPLFEKRVKGPWLGLNTNFPDPSFMKAADNRWYAFGTNGNGKRVQVAVSDDFKTWTLLDIEALPTLSTWETENDHWAPDVVMRDDGKYVMYYSGEAKSNLRHHCVGTAIADNPTGPYVPSNTPLSCRLDQGGSIDPSGFKDKDGSRYVVFKVDGNSVGHGGDCNNGIEPLVSTPILLQKVGADGVTPIGDAVQILDRNTADGDGPLVEAPNLILHGGTYFLFYSTHCFTDPKYDVRYATAESITGPYTKTNVPMINAQNTGLLSPGGGNVCGCGDRMLFHGFCTEERTSRCMYVADVNIDGKTASIA</sequence>
<dbReference type="RefSeq" id="XP_016599752.1">
    <property type="nucleotide sequence ID" value="XM_016744039.1"/>
</dbReference>
<reference evidence="9 10" key="1">
    <citation type="journal article" date="2015" name="Mol. Plant Microbe Interact.">
        <title>Genome, transcriptome, and functional analyses of Penicillium expansum provide new insights into secondary metabolism and pathogenicity.</title>
        <authorList>
            <person name="Ballester A.R."/>
            <person name="Marcet-Houben M."/>
            <person name="Levin E."/>
            <person name="Sela N."/>
            <person name="Selma-Lazaro C."/>
            <person name="Carmona L."/>
            <person name="Wisniewski M."/>
            <person name="Droby S."/>
            <person name="Gonzalez-Candelas L."/>
            <person name="Gabaldon T."/>
        </authorList>
    </citation>
    <scope>NUCLEOTIDE SEQUENCE [LARGE SCALE GENOMIC DNA]</scope>
    <source>
        <strain evidence="9 10">MD-8</strain>
    </source>
</reference>
<gene>
    <name evidence="9" type="ORF">PEX2_067680</name>
</gene>
<evidence type="ECO:0000256" key="3">
    <source>
        <dbReference type="ARBA" id="ARBA00022801"/>
    </source>
</evidence>
<feature type="active site" description="Proton donor" evidence="5">
    <location>
        <position position="233"/>
    </location>
</feature>
<dbReference type="SUPFAM" id="SSF75005">
    <property type="entry name" value="Arabinanase/levansucrase/invertase"/>
    <property type="match status" value="1"/>
</dbReference>
<dbReference type="OrthoDB" id="3879658at2759"/>
<evidence type="ECO:0000313" key="10">
    <source>
        <dbReference type="Proteomes" id="UP000030143"/>
    </source>
</evidence>
<keyword evidence="3 7" id="KW-0378">Hydrolase</keyword>
<dbReference type="InterPro" id="IPR006710">
    <property type="entry name" value="Glyco_hydro_43"/>
</dbReference>
<protein>
    <submittedName>
        <fullName evidence="9">Glycoside hydrolase, family 43</fullName>
    </submittedName>
</protein>
<evidence type="ECO:0000313" key="9">
    <source>
        <dbReference type="EMBL" id="KGO58258.1"/>
    </source>
</evidence>
<dbReference type="EMBL" id="JQFZ01000121">
    <property type="protein sequence ID" value="KGO58258.1"/>
    <property type="molecule type" value="Genomic_DNA"/>
</dbReference>
<evidence type="ECO:0000256" key="8">
    <source>
        <dbReference type="SAM" id="SignalP"/>
    </source>
</evidence>
<keyword evidence="2 8" id="KW-0732">Signal</keyword>
<proteinExistence type="inferred from homology"/>
<dbReference type="GO" id="GO:0005975">
    <property type="term" value="P:carbohydrate metabolic process"/>
    <property type="evidence" value="ECO:0007669"/>
    <property type="project" value="InterPro"/>
</dbReference>
<keyword evidence="4 7" id="KW-0326">Glycosidase</keyword>
<dbReference type="Pfam" id="PF04616">
    <property type="entry name" value="Glyco_hydro_43"/>
    <property type="match status" value="1"/>
</dbReference>
<feature type="active site" description="Proton acceptor" evidence="5">
    <location>
        <position position="46"/>
    </location>
</feature>
<evidence type="ECO:0000256" key="1">
    <source>
        <dbReference type="ARBA" id="ARBA00009865"/>
    </source>
</evidence>
<dbReference type="InterPro" id="IPR051795">
    <property type="entry name" value="Glycosyl_Hydrlase_43"/>
</dbReference>
<name>A0A0A2JUE0_PENEN</name>
<keyword evidence="10" id="KW-1185">Reference proteome</keyword>